<dbReference type="EMBL" id="MU004230">
    <property type="protein sequence ID" value="KAF2675355.1"/>
    <property type="molecule type" value="Genomic_DNA"/>
</dbReference>
<organism evidence="2 3">
    <name type="scientific">Microthyrium microscopicum</name>
    <dbReference type="NCBI Taxonomy" id="703497"/>
    <lineage>
        <taxon>Eukaryota</taxon>
        <taxon>Fungi</taxon>
        <taxon>Dikarya</taxon>
        <taxon>Ascomycota</taxon>
        <taxon>Pezizomycotina</taxon>
        <taxon>Dothideomycetes</taxon>
        <taxon>Dothideomycetes incertae sedis</taxon>
        <taxon>Microthyriales</taxon>
        <taxon>Microthyriaceae</taxon>
        <taxon>Microthyrium</taxon>
    </lineage>
</organism>
<evidence type="ECO:0000313" key="3">
    <source>
        <dbReference type="Proteomes" id="UP000799302"/>
    </source>
</evidence>
<sequence>MNSTISSLSPTAAPTPTPAPTTSSYKVLPTADLQRCKPSEGPDLIFGDPGMANFPKGAGYCQVNFPYRLEGLQRCCGGSELQIFNNCTQYCQTSYTEKTSSQAFQNWTYCVDSTLEAIGYNPGQLTLMTGCGKRTSLASRTVNQLPWIGKVIVLLVVAAGIW</sequence>
<name>A0A6A6USX9_9PEZI</name>
<evidence type="ECO:0000256" key="1">
    <source>
        <dbReference type="SAM" id="MobiDB-lite"/>
    </source>
</evidence>
<reference evidence="2" key="1">
    <citation type="journal article" date="2020" name="Stud. Mycol.">
        <title>101 Dothideomycetes genomes: a test case for predicting lifestyles and emergence of pathogens.</title>
        <authorList>
            <person name="Haridas S."/>
            <person name="Albert R."/>
            <person name="Binder M."/>
            <person name="Bloem J."/>
            <person name="Labutti K."/>
            <person name="Salamov A."/>
            <person name="Andreopoulos B."/>
            <person name="Baker S."/>
            <person name="Barry K."/>
            <person name="Bills G."/>
            <person name="Bluhm B."/>
            <person name="Cannon C."/>
            <person name="Castanera R."/>
            <person name="Culley D."/>
            <person name="Daum C."/>
            <person name="Ezra D."/>
            <person name="Gonzalez J."/>
            <person name="Henrissat B."/>
            <person name="Kuo A."/>
            <person name="Liang C."/>
            <person name="Lipzen A."/>
            <person name="Lutzoni F."/>
            <person name="Magnuson J."/>
            <person name="Mondo S."/>
            <person name="Nolan M."/>
            <person name="Ohm R."/>
            <person name="Pangilinan J."/>
            <person name="Park H.-J."/>
            <person name="Ramirez L."/>
            <person name="Alfaro M."/>
            <person name="Sun H."/>
            <person name="Tritt A."/>
            <person name="Yoshinaga Y."/>
            <person name="Zwiers L.-H."/>
            <person name="Turgeon B."/>
            <person name="Goodwin S."/>
            <person name="Spatafora J."/>
            <person name="Crous P."/>
            <person name="Grigoriev I."/>
        </authorList>
    </citation>
    <scope>NUCLEOTIDE SEQUENCE</scope>
    <source>
        <strain evidence="2">CBS 115976</strain>
    </source>
</reference>
<keyword evidence="3" id="KW-1185">Reference proteome</keyword>
<gene>
    <name evidence="2" type="ORF">BT63DRAFT_420554</name>
</gene>
<feature type="compositionally biased region" description="Low complexity" evidence="1">
    <location>
        <begin position="1"/>
        <end position="12"/>
    </location>
</feature>
<proteinExistence type="predicted"/>
<dbReference type="Proteomes" id="UP000799302">
    <property type="component" value="Unassembled WGS sequence"/>
</dbReference>
<feature type="region of interest" description="Disordered" evidence="1">
    <location>
        <begin position="1"/>
        <end position="24"/>
    </location>
</feature>
<evidence type="ECO:0000313" key="2">
    <source>
        <dbReference type="EMBL" id="KAF2675355.1"/>
    </source>
</evidence>
<dbReference type="AlphaFoldDB" id="A0A6A6USX9"/>
<protein>
    <submittedName>
        <fullName evidence="2">Uncharacterized protein</fullName>
    </submittedName>
</protein>
<accession>A0A6A6USX9</accession>